<evidence type="ECO:0000313" key="1">
    <source>
        <dbReference type="EMBL" id="OKP05908.1"/>
    </source>
</evidence>
<evidence type="ECO:0000313" key="2">
    <source>
        <dbReference type="Proteomes" id="UP000186955"/>
    </source>
</evidence>
<dbReference type="Proteomes" id="UP000186955">
    <property type="component" value="Unassembled WGS sequence"/>
</dbReference>
<reference evidence="1 2" key="1">
    <citation type="submission" date="2016-10" db="EMBL/GenBank/DDBJ databases">
        <title>Genome sequence of the ascomycete fungus Penicillium subrubescens.</title>
        <authorList>
            <person name="De Vries R.P."/>
            <person name="Peng M."/>
            <person name="Dilokpimol A."/>
            <person name="Hilden K."/>
            <person name="Makela M.R."/>
            <person name="Grigoriev I."/>
            <person name="Riley R."/>
            <person name="Granchi Z."/>
        </authorList>
    </citation>
    <scope>NUCLEOTIDE SEQUENCE [LARGE SCALE GENOMIC DNA]</scope>
    <source>
        <strain evidence="1 2">CBS 132785</strain>
    </source>
</reference>
<comment type="caution">
    <text evidence="1">The sequence shown here is derived from an EMBL/GenBank/DDBJ whole genome shotgun (WGS) entry which is preliminary data.</text>
</comment>
<organism evidence="1 2">
    <name type="scientific">Penicillium subrubescens</name>
    <dbReference type="NCBI Taxonomy" id="1316194"/>
    <lineage>
        <taxon>Eukaryota</taxon>
        <taxon>Fungi</taxon>
        <taxon>Dikarya</taxon>
        <taxon>Ascomycota</taxon>
        <taxon>Pezizomycotina</taxon>
        <taxon>Eurotiomycetes</taxon>
        <taxon>Eurotiomycetidae</taxon>
        <taxon>Eurotiales</taxon>
        <taxon>Aspergillaceae</taxon>
        <taxon>Penicillium</taxon>
    </lineage>
</organism>
<name>A0A1Q5U0A8_9EURO</name>
<gene>
    <name evidence="1" type="ORF">PENSUB_6628</name>
</gene>
<dbReference type="EMBL" id="MNBE01000602">
    <property type="protein sequence ID" value="OKP05908.1"/>
    <property type="molecule type" value="Genomic_DNA"/>
</dbReference>
<accession>A0A1Q5U0A8</accession>
<protein>
    <submittedName>
        <fullName evidence="1">Uncharacterized protein</fullName>
    </submittedName>
</protein>
<dbReference type="AlphaFoldDB" id="A0A1Q5U0A8"/>
<sequence length="111" mass="12693">MQFILENTSDKIPIPVPVPSIARWVETKKSPSDLGPLIGMKYVQNVGSMGRLLEMLRRQGGQKPVLNLDLKPTRYQRNEANIPADIDPDVLADDFIRKFVARFLFRKTVRD</sequence>
<keyword evidence="2" id="KW-1185">Reference proteome</keyword>
<proteinExistence type="predicted"/>